<dbReference type="InterPro" id="IPR015943">
    <property type="entry name" value="WD40/YVTN_repeat-like_dom_sf"/>
</dbReference>
<feature type="repeat" description="WD" evidence="3">
    <location>
        <begin position="283"/>
        <end position="317"/>
    </location>
</feature>
<dbReference type="OrthoDB" id="427795at2759"/>
<dbReference type="Proteomes" id="UP000717585">
    <property type="component" value="Unassembled WGS sequence"/>
</dbReference>
<dbReference type="InterPro" id="IPR001680">
    <property type="entry name" value="WD40_rpt"/>
</dbReference>
<evidence type="ECO:0000256" key="3">
    <source>
        <dbReference type="PROSITE-ProRule" id="PRU00221"/>
    </source>
</evidence>
<evidence type="ECO:0000256" key="2">
    <source>
        <dbReference type="ARBA" id="ARBA00022737"/>
    </source>
</evidence>
<name>A0A8J6B4W0_9EUKA</name>
<evidence type="ECO:0000256" key="1">
    <source>
        <dbReference type="ARBA" id="ARBA00022574"/>
    </source>
</evidence>
<dbReference type="PROSITE" id="PS50294">
    <property type="entry name" value="WD_REPEATS_REGION"/>
    <property type="match status" value="2"/>
</dbReference>
<keyword evidence="2" id="KW-0677">Repeat</keyword>
<keyword evidence="5" id="KW-1185">Reference proteome</keyword>
<dbReference type="EMBL" id="JAHDYR010000008">
    <property type="protein sequence ID" value="KAG9395733.1"/>
    <property type="molecule type" value="Genomic_DNA"/>
</dbReference>
<comment type="caution">
    <text evidence="4">The sequence shown here is derived from an EMBL/GenBank/DDBJ whole genome shotgun (WGS) entry which is preliminary data.</text>
</comment>
<dbReference type="SUPFAM" id="SSF50978">
    <property type="entry name" value="WD40 repeat-like"/>
    <property type="match status" value="1"/>
</dbReference>
<organism evidence="4 5">
    <name type="scientific">Carpediemonas membranifera</name>
    <dbReference type="NCBI Taxonomy" id="201153"/>
    <lineage>
        <taxon>Eukaryota</taxon>
        <taxon>Metamonada</taxon>
        <taxon>Carpediemonas-like organisms</taxon>
        <taxon>Carpediemonas</taxon>
    </lineage>
</organism>
<dbReference type="SMART" id="SM00320">
    <property type="entry name" value="WD40"/>
    <property type="match status" value="4"/>
</dbReference>
<dbReference type="Gene3D" id="2.130.10.10">
    <property type="entry name" value="YVTN repeat-like/Quinoprotein amine dehydrogenase"/>
    <property type="match status" value="1"/>
</dbReference>
<proteinExistence type="predicted"/>
<dbReference type="PANTHER" id="PTHR22850">
    <property type="entry name" value="WD40 REPEAT FAMILY"/>
    <property type="match status" value="1"/>
</dbReference>
<dbReference type="Pfam" id="PF00400">
    <property type="entry name" value="WD40"/>
    <property type="match status" value="1"/>
</dbReference>
<dbReference type="AlphaFoldDB" id="A0A8J6B4W0"/>
<dbReference type="InterPro" id="IPR050459">
    <property type="entry name" value="WD_repeat_RBAP46/RBAP48/MSI1"/>
</dbReference>
<feature type="repeat" description="WD" evidence="3">
    <location>
        <begin position="340"/>
        <end position="372"/>
    </location>
</feature>
<feature type="repeat" description="WD" evidence="3">
    <location>
        <begin position="155"/>
        <end position="195"/>
    </location>
</feature>
<dbReference type="PROSITE" id="PS50082">
    <property type="entry name" value="WD_REPEATS_2"/>
    <property type="match status" value="3"/>
</dbReference>
<gene>
    <name evidence="4" type="ORF">J8273_2640</name>
</gene>
<dbReference type="InterPro" id="IPR036322">
    <property type="entry name" value="WD40_repeat_dom_sf"/>
</dbReference>
<reference evidence="4" key="1">
    <citation type="submission" date="2021-05" db="EMBL/GenBank/DDBJ databases">
        <title>A free-living protist that lacks canonical eukaryotic 1 DNA replication and segregation systems.</title>
        <authorList>
            <person name="Salas-Leiva D.E."/>
            <person name="Tromer E.C."/>
            <person name="Curtis B.A."/>
            <person name="Jerlstrom-Hultqvist J."/>
            <person name="Kolisko M."/>
            <person name="Yi Z."/>
            <person name="Salas-Leiva J.S."/>
            <person name="Gallot-Lavallee L."/>
            <person name="Kops G.J.P.L."/>
            <person name="Archibald J.M."/>
            <person name="Simpson A.G.B."/>
            <person name="Roger A.J."/>
        </authorList>
    </citation>
    <scope>NUCLEOTIDE SEQUENCE</scope>
    <source>
        <strain evidence="4">BICM</strain>
    </source>
</reference>
<keyword evidence="1 3" id="KW-0853">WD repeat</keyword>
<sequence length="392" mass="43704">MELNKPQEEEETFKDAIPYLYDLFVEIEQGSTCQTAISLRDFEIDNEKETETYSFISSVSNEDGTFAMNTATVSITTKQTIEGRHDHYLHCKRHELRHKGIHVSSSELCALPSECNRIRQAPGNRGPLSDRLAARQADGTVLLFKDHKTTLPTSLHGASGDMFPISWAPTNYLSTASTEGAVVYWDLEGGDQQAMSLKTSWADRTINDIDWLDNHTMLVSTDGKSLAVLDTRMATPAAVVEEAHYDDVICGKHGPDNYVITCAGKDWVLRDLRALGTPLYYAPETHKDDIYALEWSPAIPTVFATGATDGSVRVWDLALVGREQATGDKEDGPPELVFDHRGHEETVNDLQWSSRPWTLVSAGGECSVQMWEPAQTSHRTVQPWDIKDDDVM</sequence>
<accession>A0A8J6B4W0</accession>
<protein>
    <submittedName>
        <fullName evidence="4">WD domain G-beta repeat</fullName>
    </submittedName>
</protein>
<evidence type="ECO:0000313" key="5">
    <source>
        <dbReference type="Proteomes" id="UP000717585"/>
    </source>
</evidence>
<evidence type="ECO:0000313" key="4">
    <source>
        <dbReference type="EMBL" id="KAG9395733.1"/>
    </source>
</evidence>